<evidence type="ECO:0000313" key="3">
    <source>
        <dbReference type="Proteomes" id="UP001249394"/>
    </source>
</evidence>
<keyword evidence="1" id="KW-1133">Transmembrane helix</keyword>
<accession>A0ABY9UBR4</accession>
<reference evidence="2 3" key="1">
    <citation type="submission" date="2023-09" db="EMBL/GenBank/DDBJ databases">
        <title>The genome sequence of Streptomyces anthocyanicus.</title>
        <authorList>
            <person name="Mo P."/>
        </authorList>
    </citation>
    <scope>NUCLEOTIDE SEQUENCE [LARGE SCALE GENOMIC DNA]</scope>
    <source>
        <strain evidence="2 3">JCM 4387</strain>
    </source>
</reference>
<dbReference type="EMBL" id="CP134213">
    <property type="protein sequence ID" value="WND20311.1"/>
    <property type="molecule type" value="Genomic_DNA"/>
</dbReference>
<proteinExistence type="predicted"/>
<feature type="transmembrane region" description="Helical" evidence="1">
    <location>
        <begin position="6"/>
        <end position="23"/>
    </location>
</feature>
<dbReference type="Proteomes" id="UP001249394">
    <property type="component" value="Chromosome"/>
</dbReference>
<evidence type="ECO:0000256" key="1">
    <source>
        <dbReference type="SAM" id="Phobius"/>
    </source>
</evidence>
<evidence type="ECO:0000313" key="2">
    <source>
        <dbReference type="EMBL" id="WND20311.1"/>
    </source>
</evidence>
<keyword evidence="3" id="KW-1185">Reference proteome</keyword>
<keyword evidence="1" id="KW-0472">Membrane</keyword>
<organism evidence="2 3">
    <name type="scientific">Streptomyces violaceus</name>
    <name type="common">Streptomyces venezuelae</name>
    <dbReference type="NCBI Taxonomy" id="1936"/>
    <lineage>
        <taxon>Bacteria</taxon>
        <taxon>Bacillati</taxon>
        <taxon>Actinomycetota</taxon>
        <taxon>Actinomycetes</taxon>
        <taxon>Kitasatosporales</taxon>
        <taxon>Streptomycetaceae</taxon>
        <taxon>Streptomyces</taxon>
    </lineage>
</organism>
<gene>
    <name evidence="2" type="ORF">RI060_24525</name>
</gene>
<evidence type="ECO:0008006" key="4">
    <source>
        <dbReference type="Google" id="ProtNLM"/>
    </source>
</evidence>
<keyword evidence="1" id="KW-0812">Transmembrane</keyword>
<protein>
    <recommendedName>
        <fullName evidence="4">Secreted protein</fullName>
    </recommendedName>
</protein>
<name>A0ABY9UBR4_STRVL</name>
<sequence>MQWLTLISTVVGAAIATGSAMLLDRQRWRRERADRESQARRTLYGEYLACLSEARHACGNVARDPDMEIPTRRTTAREAFGPCIGLRYQMTISAPSRVVDASEDAFRRLRDLRDRVMEGVLATEPVYLEGRRSYDDALALLRARMREDLRVSDDGTALSDDR</sequence>